<reference evidence="1 2" key="1">
    <citation type="submission" date="2018-04" db="EMBL/GenBank/DDBJ databases">
        <title>Novel Campyloabacter and Helicobacter Species and Strains.</title>
        <authorList>
            <person name="Mannion A.J."/>
            <person name="Shen Z."/>
            <person name="Fox J.G."/>
        </authorList>
    </citation>
    <scope>NUCLEOTIDE SEQUENCE [LARGE SCALE GENOMIC DNA]</scope>
    <source>
        <strain evidence="1 2">MIT 17-337</strain>
    </source>
</reference>
<evidence type="ECO:0000313" key="1">
    <source>
        <dbReference type="EMBL" id="RDU67531.1"/>
    </source>
</evidence>
<name>A0A3D8ISG2_9HELI</name>
<protein>
    <recommendedName>
        <fullName evidence="3">LPS export ABC transporter periplasmic protein LptC</fullName>
    </recommendedName>
</protein>
<dbReference type="OrthoDB" id="5327899at2"/>
<sequence length="196" mass="23397">MNKKKAIFRIFLTTKSIMKAFLQKIDFMLLFFLALFMLTLTSFFFFEMPMKNYKKHNELPIMEIHQFILHRFNEQYIDINISGESMQQYQEKEVYKNFLGSKFNDDGSIEHLDGKEVWHIGDEYDFILGINYRKTPYIKFFSEKGVYNIVTEVFMGKGDFFIEDEGMKTMGKNIFYDKKTDVITAHNINSQILKVK</sequence>
<dbReference type="AlphaFoldDB" id="A0A3D8ISG2"/>
<keyword evidence="2" id="KW-1185">Reference proteome</keyword>
<accession>A0A3D8ISG2</accession>
<proteinExistence type="predicted"/>
<dbReference type="RefSeq" id="WP_115542059.1">
    <property type="nucleotide sequence ID" value="NZ_NXLQ01000001.1"/>
</dbReference>
<organism evidence="1 2">
    <name type="scientific">Helicobacter didelphidarum</name>
    <dbReference type="NCBI Taxonomy" id="2040648"/>
    <lineage>
        <taxon>Bacteria</taxon>
        <taxon>Pseudomonadati</taxon>
        <taxon>Campylobacterota</taxon>
        <taxon>Epsilonproteobacteria</taxon>
        <taxon>Campylobacterales</taxon>
        <taxon>Helicobacteraceae</taxon>
        <taxon>Helicobacter</taxon>
    </lineage>
</organism>
<gene>
    <name evidence="1" type="ORF">CQA53_00485</name>
</gene>
<dbReference type="EMBL" id="NXLQ01000001">
    <property type="protein sequence ID" value="RDU67531.1"/>
    <property type="molecule type" value="Genomic_DNA"/>
</dbReference>
<comment type="caution">
    <text evidence="1">The sequence shown here is derived from an EMBL/GenBank/DDBJ whole genome shotgun (WGS) entry which is preliminary data.</text>
</comment>
<dbReference type="Proteomes" id="UP000256379">
    <property type="component" value="Unassembled WGS sequence"/>
</dbReference>
<evidence type="ECO:0000313" key="2">
    <source>
        <dbReference type="Proteomes" id="UP000256379"/>
    </source>
</evidence>
<evidence type="ECO:0008006" key="3">
    <source>
        <dbReference type="Google" id="ProtNLM"/>
    </source>
</evidence>